<gene>
    <name evidence="2" type="ORF">CEP54_009305</name>
</gene>
<evidence type="ECO:0000256" key="1">
    <source>
        <dbReference type="SAM" id="MobiDB-lite"/>
    </source>
</evidence>
<name>A0A428PRJ7_9HYPO</name>
<organism evidence="2 3">
    <name type="scientific">Fusarium duplospermum</name>
    <dbReference type="NCBI Taxonomy" id="1325734"/>
    <lineage>
        <taxon>Eukaryota</taxon>
        <taxon>Fungi</taxon>
        <taxon>Dikarya</taxon>
        <taxon>Ascomycota</taxon>
        <taxon>Pezizomycotina</taxon>
        <taxon>Sordariomycetes</taxon>
        <taxon>Hypocreomycetidae</taxon>
        <taxon>Hypocreales</taxon>
        <taxon>Nectriaceae</taxon>
        <taxon>Fusarium</taxon>
        <taxon>Fusarium solani species complex</taxon>
    </lineage>
</organism>
<comment type="caution">
    <text evidence="2">The sequence shown here is derived from an EMBL/GenBank/DDBJ whole genome shotgun (WGS) entry which is preliminary data.</text>
</comment>
<accession>A0A428PRJ7</accession>
<keyword evidence="3" id="KW-1185">Reference proteome</keyword>
<feature type="region of interest" description="Disordered" evidence="1">
    <location>
        <begin position="111"/>
        <end position="156"/>
    </location>
</feature>
<dbReference type="EMBL" id="NKCI01000100">
    <property type="protein sequence ID" value="RSL55604.1"/>
    <property type="molecule type" value="Genomic_DNA"/>
</dbReference>
<protein>
    <submittedName>
        <fullName evidence="2">Uncharacterized protein</fullName>
    </submittedName>
</protein>
<reference evidence="2 3" key="1">
    <citation type="submission" date="2017-06" db="EMBL/GenBank/DDBJ databases">
        <title>Comparative genomic analysis of Ambrosia Fusariam Clade fungi.</title>
        <authorList>
            <person name="Stajich J.E."/>
            <person name="Carrillo J."/>
            <person name="Kijimoto T."/>
            <person name="Eskalen A."/>
            <person name="O'Donnell K."/>
            <person name="Kasson M."/>
        </authorList>
    </citation>
    <scope>NUCLEOTIDE SEQUENCE [LARGE SCALE GENOMIC DNA]</scope>
    <source>
        <strain evidence="2 3">NRRL62584</strain>
    </source>
</reference>
<feature type="compositionally biased region" description="Polar residues" evidence="1">
    <location>
        <begin position="132"/>
        <end position="142"/>
    </location>
</feature>
<dbReference type="AlphaFoldDB" id="A0A428PRJ7"/>
<dbReference type="Proteomes" id="UP000288168">
    <property type="component" value="Unassembled WGS sequence"/>
</dbReference>
<feature type="region of interest" description="Disordered" evidence="1">
    <location>
        <begin position="215"/>
        <end position="246"/>
    </location>
</feature>
<proteinExistence type="predicted"/>
<feature type="compositionally biased region" description="Basic and acidic residues" evidence="1">
    <location>
        <begin position="114"/>
        <end position="129"/>
    </location>
</feature>
<evidence type="ECO:0000313" key="2">
    <source>
        <dbReference type="EMBL" id="RSL55604.1"/>
    </source>
</evidence>
<evidence type="ECO:0000313" key="3">
    <source>
        <dbReference type="Proteomes" id="UP000288168"/>
    </source>
</evidence>
<feature type="region of interest" description="Disordered" evidence="1">
    <location>
        <begin position="1"/>
        <end position="32"/>
    </location>
</feature>
<sequence>MNANYTERPRQQSRRVPETELSPHPPFAQPGLQREIICMVMPSETSRYIKSEQHKSMNKLKRRRKAAGCDLRAAFMANQPNKEPLEQLLEPGLFAGPRIQTSKQGRYVTPMEEPQLKEQGAHPPRERGLRPTPTSAPQRASRGTQLVGPPVPGQGPSFRQRAEAILSGQRGERSQSHFVHTCNTQHNEVLHWNKRHIQRHAELGNQIGRDSECNKAQREAPFPPPPGESSIVGSSQTSFGEEGEVQRSVTRIPIACGDCEKHEKEREENEARERELARTGILDHEHRHPERSAKASMKGLWSIFRCPGWHRGFNAIMQKLHGDAQPILLGTFQNGTRHSLMARSRV</sequence>
<feature type="compositionally biased region" description="Basic and acidic residues" evidence="1">
    <location>
        <begin position="7"/>
        <end position="18"/>
    </location>
</feature>